<dbReference type="Proteomes" id="UP000317122">
    <property type="component" value="Unassembled WGS sequence"/>
</dbReference>
<dbReference type="PANTHER" id="PTHR43081:SF19">
    <property type="entry name" value="PH-SENSITIVE ADENYLATE CYCLASE RV1264"/>
    <property type="match status" value="1"/>
</dbReference>
<evidence type="ECO:0000259" key="1">
    <source>
        <dbReference type="PROSITE" id="PS50125"/>
    </source>
</evidence>
<accession>A0A562MAY3</accession>
<dbReference type="InterPro" id="IPR029787">
    <property type="entry name" value="Nucleotide_cyclase"/>
</dbReference>
<dbReference type="CDD" id="cd07302">
    <property type="entry name" value="CHD"/>
    <property type="match status" value="1"/>
</dbReference>
<reference evidence="2 3" key="1">
    <citation type="journal article" date="2015" name="Stand. Genomic Sci.">
        <title>Genomic Encyclopedia of Bacterial and Archaeal Type Strains, Phase III: the genomes of soil and plant-associated and newly described type strains.</title>
        <authorList>
            <person name="Whitman W.B."/>
            <person name="Woyke T."/>
            <person name="Klenk H.P."/>
            <person name="Zhou Y."/>
            <person name="Lilburn T.G."/>
            <person name="Beck B.J."/>
            <person name="De Vos P."/>
            <person name="Vandamme P."/>
            <person name="Eisen J.A."/>
            <person name="Garrity G."/>
            <person name="Hugenholtz P."/>
            <person name="Kyrpides N.C."/>
        </authorList>
    </citation>
    <scope>NUCLEOTIDE SEQUENCE [LARGE SCALE GENOMIC DNA]</scope>
    <source>
        <strain evidence="2 3">CGMCC 1.2546</strain>
    </source>
</reference>
<dbReference type="Gene3D" id="1.25.40.10">
    <property type="entry name" value="Tetratricopeptide repeat domain"/>
    <property type="match status" value="2"/>
</dbReference>
<feature type="domain" description="Guanylate cyclase" evidence="1">
    <location>
        <begin position="12"/>
        <end position="124"/>
    </location>
</feature>
<dbReference type="Gene3D" id="3.30.70.1230">
    <property type="entry name" value="Nucleotide cyclase"/>
    <property type="match status" value="1"/>
</dbReference>
<dbReference type="InterPro" id="IPR036388">
    <property type="entry name" value="WH-like_DNA-bd_sf"/>
</dbReference>
<dbReference type="EMBL" id="VLKT01000112">
    <property type="protein sequence ID" value="TWI17107.1"/>
    <property type="molecule type" value="Genomic_DNA"/>
</dbReference>
<dbReference type="GO" id="GO:0035556">
    <property type="term" value="P:intracellular signal transduction"/>
    <property type="evidence" value="ECO:0007669"/>
    <property type="project" value="InterPro"/>
</dbReference>
<evidence type="ECO:0000313" key="2">
    <source>
        <dbReference type="EMBL" id="TWI17107.1"/>
    </source>
</evidence>
<dbReference type="RefSeq" id="WP_145723470.1">
    <property type="nucleotide sequence ID" value="NZ_BSPF01000073.1"/>
</dbReference>
<dbReference type="OrthoDB" id="7888886at2"/>
<dbReference type="AlphaFoldDB" id="A0A562MAY3"/>
<proteinExistence type="predicted"/>
<dbReference type="PANTHER" id="PTHR43081">
    <property type="entry name" value="ADENYLATE CYCLASE, TERMINAL-DIFFERENTIATION SPECIFIC-RELATED"/>
    <property type="match status" value="1"/>
</dbReference>
<dbReference type="GO" id="GO:0004016">
    <property type="term" value="F:adenylate cyclase activity"/>
    <property type="evidence" value="ECO:0007669"/>
    <property type="project" value="UniProtKB-ARBA"/>
</dbReference>
<dbReference type="Pfam" id="PF00211">
    <property type="entry name" value="Guanylate_cyc"/>
    <property type="match status" value="1"/>
</dbReference>
<keyword evidence="3" id="KW-1185">Reference proteome</keyword>
<gene>
    <name evidence="2" type="ORF">IQ26_07584</name>
</gene>
<dbReference type="SUPFAM" id="SSF48452">
    <property type="entry name" value="TPR-like"/>
    <property type="match status" value="2"/>
</dbReference>
<dbReference type="InterPro" id="IPR001054">
    <property type="entry name" value="A/G_cyclase"/>
</dbReference>
<dbReference type="InterPro" id="IPR050697">
    <property type="entry name" value="Adenylyl/Guanylyl_Cyclase_3/4"/>
</dbReference>
<sequence>MQIEAESPALKAILFADLAQYSRLTAAGELAAIDLVTQCFSLFKDHCPQHRGEFVKTTGDGVLALFDSVSDALNYAVTMQDKLAALAVEQPAAGRFRVGLHIGEIRRHTGDVYGHAVNLAARVQTLATPGSICVTEEVYRAARSTTDYGFRFAGRHALKNMPETMSFYHVIPHHMSQDKPGPSQFSISVMGGLAVLDSDGEPVALRSRTAQALIGYLALSTGFRELQDRIATLLWPERTPAEARSALTGGLRIAAKALSGEPKNSGLRHGNHVSLDPARVIVDINRIFTDLSEGKVDDTLLERSDWTEAILYGFESVSSLYGAWLRVTRHNRRNRAEEALESLLSRFDASEPVIRHAASALLMLEPSHEGAARCLMRHHAFNQNVAAARRVYNKLASTLRQDYQLEPSVETTALAASLADPTLPRQPEKPLQGRAPIIAVCTFVSESDAVAAFASGFRSELIINLSKFRELTILDMQDGRDASDADYQLKADCRGLGNQCALFVSLEERMASRVVWSEPYRLTLANWHATQRQLVGRLASNLEIYLSQDRLARALQRLPEDLDVYDAWLRGEHLLLRWSAKAEDEAERLFDQAIIEDATFAPAHASLASVYNSRHFIRPGCPRDAQTQQRALALARRAVELDPLDARNHMVVAWSTAMVQRFEQAELHFELAAELNPSDPKVIVSAALGLAFMGRMDLATKLTAHALELTPLFPDYQWSHLATTRFLAGDYLGTIEAAERSQNVIIDTPGWKAAALGKLGRLEEREAALKELLRAAEAAWAGPANPSRRDIIQWFLGAFPIRRTEDRLKLAASLGRF</sequence>
<name>A0A562MAY3_9HYPH</name>
<dbReference type="SMART" id="SM01043">
    <property type="entry name" value="BTAD"/>
    <property type="match status" value="1"/>
</dbReference>
<protein>
    <submittedName>
        <fullName evidence="2">Class 3 adenylate cyclase</fullName>
    </submittedName>
</protein>
<dbReference type="PROSITE" id="PS50125">
    <property type="entry name" value="GUANYLATE_CYCLASE_2"/>
    <property type="match status" value="1"/>
</dbReference>
<dbReference type="SUPFAM" id="SSF55073">
    <property type="entry name" value="Nucleotide cyclase"/>
    <property type="match status" value="1"/>
</dbReference>
<dbReference type="InterPro" id="IPR005158">
    <property type="entry name" value="BTAD"/>
</dbReference>
<comment type="caution">
    <text evidence="2">The sequence shown here is derived from an EMBL/GenBank/DDBJ whole genome shotgun (WGS) entry which is preliminary data.</text>
</comment>
<dbReference type="Gene3D" id="1.10.10.10">
    <property type="entry name" value="Winged helix-like DNA-binding domain superfamily/Winged helix DNA-binding domain"/>
    <property type="match status" value="1"/>
</dbReference>
<dbReference type="GO" id="GO:0006171">
    <property type="term" value="P:cAMP biosynthetic process"/>
    <property type="evidence" value="ECO:0007669"/>
    <property type="project" value="TreeGrafter"/>
</dbReference>
<evidence type="ECO:0000313" key="3">
    <source>
        <dbReference type="Proteomes" id="UP000317122"/>
    </source>
</evidence>
<dbReference type="InterPro" id="IPR011990">
    <property type="entry name" value="TPR-like_helical_dom_sf"/>
</dbReference>
<dbReference type="SMART" id="SM00044">
    <property type="entry name" value="CYCc"/>
    <property type="match status" value="1"/>
</dbReference>
<organism evidence="2 3">
    <name type="scientific">Mesorhizobium tianshanense</name>
    <dbReference type="NCBI Taxonomy" id="39844"/>
    <lineage>
        <taxon>Bacteria</taxon>
        <taxon>Pseudomonadati</taxon>
        <taxon>Pseudomonadota</taxon>
        <taxon>Alphaproteobacteria</taxon>
        <taxon>Hyphomicrobiales</taxon>
        <taxon>Phyllobacteriaceae</taxon>
        <taxon>Mesorhizobium</taxon>
    </lineage>
</organism>